<dbReference type="EMBL" id="HQ634174">
    <property type="protein sequence ID" value="AGH26131.1"/>
    <property type="molecule type" value="Genomic_DNA"/>
</dbReference>
<dbReference type="KEGG" id="vg:15010299"/>
<accession>M4QFM6</accession>
<evidence type="ECO:0000313" key="1">
    <source>
        <dbReference type="EMBL" id="AGH26131.1"/>
    </source>
</evidence>
<dbReference type="GeneID" id="15010299"/>
<keyword evidence="2" id="KW-1185">Reference proteome</keyword>
<proteinExistence type="predicted"/>
<protein>
    <submittedName>
        <fullName evidence="1">Uncharacterized protein</fullName>
    </submittedName>
</protein>
<dbReference type="RefSeq" id="YP_007673776.1">
    <property type="nucleotide sequence ID" value="NC_020845.1"/>
</dbReference>
<name>M4QFM6_9CAUD</name>
<gene>
    <name evidence="1" type="ORF">CPMG_00030</name>
</gene>
<organism evidence="1 2">
    <name type="scientific">Prochlorococcus phage MED4-213</name>
    <dbReference type="NCBI Taxonomy" id="889956"/>
    <lineage>
        <taxon>Viruses</taxon>
        <taxon>Duplodnaviria</taxon>
        <taxon>Heunggongvirae</taxon>
        <taxon>Uroviricota</taxon>
        <taxon>Caudoviricetes</taxon>
        <taxon>Eurybiavirus</taxon>
        <taxon>Eurybiavirus MED4213</taxon>
    </lineage>
</organism>
<dbReference type="Proteomes" id="UP000012039">
    <property type="component" value="Segment"/>
</dbReference>
<evidence type="ECO:0000313" key="2">
    <source>
        <dbReference type="Proteomes" id="UP000012039"/>
    </source>
</evidence>
<reference evidence="1 2" key="1">
    <citation type="submission" date="2010-11" db="EMBL/GenBank/DDBJ databases">
        <title>The Genome Sequence of Cyanophage MED4-213.</title>
        <authorList>
            <consortium name="The Broad Institute Genome Sequencing Platform"/>
            <person name="Henn M.R."/>
            <person name="Sullivan M.S."/>
            <person name="Osburne M.S."/>
            <person name="Levin J."/>
            <person name="Malboeuf C."/>
            <person name="Casali M."/>
            <person name="Russ C."/>
            <person name="Lennon N."/>
            <person name="Chapman S.B."/>
            <person name="Erlich R."/>
            <person name="Young S.K."/>
            <person name="Yandava C."/>
            <person name="Zeng Q."/>
            <person name="Alvarado L."/>
            <person name="Anderson S."/>
            <person name="Berlin A."/>
            <person name="Chen Z."/>
            <person name="Freedman E."/>
            <person name="Gellesch M."/>
            <person name="Goldberg J."/>
            <person name="Green L."/>
            <person name="Griggs A."/>
            <person name="Gujja S."/>
            <person name="Heilman E.R."/>
            <person name="Heiman D."/>
            <person name="Hollinger A."/>
            <person name="Howarth C."/>
            <person name="Larson L."/>
            <person name="Mehta T."/>
            <person name="Pearson M."/>
            <person name="Roberts A."/>
            <person name="Ryan E."/>
            <person name="Saif S."/>
            <person name="Shea T."/>
            <person name="Shenoy N."/>
            <person name="Sisk P."/>
            <person name="Stolte C."/>
            <person name="Sykes S."/>
            <person name="White J."/>
            <person name="Yu Q."/>
            <person name="Coleman M.L."/>
            <person name="Huang K.H."/>
            <person name="Weigele P.R."/>
            <person name="DeFrancesco A.S."/>
            <person name="Kern S.E."/>
            <person name="Thompson L.R."/>
            <person name="Fu R."/>
            <person name="Hombeck B."/>
            <person name="Chisholm S.W."/>
            <person name="Haas B."/>
            <person name="Nusbaum C."/>
            <person name="Birren B."/>
        </authorList>
    </citation>
    <scope>NUCLEOTIDE SEQUENCE [LARGE SCALE GENOMIC DNA]</scope>
    <source>
        <strain evidence="1">MED4-213</strain>
    </source>
</reference>
<sequence length="73" mass="7448">MARLRFGDQSVPKVTRVATGGGGGTIGGMSDVDLTDVSQGGLQDGALLVYDSTNTRFVATNVLNNITVNGGSF</sequence>